<keyword evidence="2" id="KW-1185">Reference proteome</keyword>
<organism evidence="1 2">
    <name type="scientific">Aquilegia coerulea</name>
    <name type="common">Rocky mountain columbine</name>
    <dbReference type="NCBI Taxonomy" id="218851"/>
    <lineage>
        <taxon>Eukaryota</taxon>
        <taxon>Viridiplantae</taxon>
        <taxon>Streptophyta</taxon>
        <taxon>Embryophyta</taxon>
        <taxon>Tracheophyta</taxon>
        <taxon>Spermatophyta</taxon>
        <taxon>Magnoliopsida</taxon>
        <taxon>Ranunculales</taxon>
        <taxon>Ranunculaceae</taxon>
        <taxon>Thalictroideae</taxon>
        <taxon>Aquilegia</taxon>
    </lineage>
</organism>
<evidence type="ECO:0000313" key="2">
    <source>
        <dbReference type="Proteomes" id="UP000230069"/>
    </source>
</evidence>
<dbReference type="EMBL" id="KZ305031">
    <property type="protein sequence ID" value="PIA48638.1"/>
    <property type="molecule type" value="Genomic_DNA"/>
</dbReference>
<dbReference type="Proteomes" id="UP000230069">
    <property type="component" value="Unassembled WGS sequence"/>
</dbReference>
<proteinExistence type="predicted"/>
<accession>A0A2G5DYP6</accession>
<reference evidence="1 2" key="1">
    <citation type="submission" date="2017-09" db="EMBL/GenBank/DDBJ databases">
        <title>WGS assembly of Aquilegia coerulea Goldsmith.</title>
        <authorList>
            <person name="Hodges S."/>
            <person name="Kramer E."/>
            <person name="Nordborg M."/>
            <person name="Tomkins J."/>
            <person name="Borevitz J."/>
            <person name="Derieg N."/>
            <person name="Yan J."/>
            <person name="Mihaltcheva S."/>
            <person name="Hayes R.D."/>
            <person name="Rokhsar D."/>
        </authorList>
    </citation>
    <scope>NUCLEOTIDE SEQUENCE [LARGE SCALE GENOMIC DNA]</scope>
    <source>
        <strain evidence="2">cv. Goldsmith</strain>
    </source>
</reference>
<protein>
    <submittedName>
        <fullName evidence="1">Uncharacterized protein</fullName>
    </submittedName>
</protein>
<name>A0A2G5DYP6_AQUCA</name>
<evidence type="ECO:0000313" key="1">
    <source>
        <dbReference type="EMBL" id="PIA48638.1"/>
    </source>
</evidence>
<gene>
    <name evidence="1" type="ORF">AQUCO_01400907v1</name>
</gene>
<dbReference type="AlphaFoldDB" id="A0A2G5DYP6"/>
<sequence>MRLILLRLVMNTKITGKYMHTLSLCLKKRMTHVKLNPMCLNNKERPKAFPNPNNCLKFVYHCQRLANTCQRNEICVKVRQCKG</sequence>
<dbReference type="InParanoid" id="A0A2G5DYP6"/>